<keyword evidence="2" id="KW-0472">Membrane</keyword>
<name>E4WRM4_OIKDI</name>
<dbReference type="AlphaFoldDB" id="E4WRM4"/>
<accession>E4WRM4</accession>
<sequence>MIFLSAFGARQIDLSCGSGKKRTKIKLGLAIAKDVSIPKLFIKCTPKNEDDKQTIIMYDDLGDHIGKYGKFDIKVNQRQLRSAKAIHIGISSDEALRGEQIATLSYAKIVFPATSEKNDSSVRVKDAIIYDPIEFVNNIPVKLQLEEGTKSSLFFDELYNSTSFASFNWSRKVEEIFVAMIVGFIYVGRIAFSSQSGNQEVVGLFGGAVKVDTIAVGYYHRIQDPWDSDVILIVTEAVLGGLLAGYVVSLATRYLHGLILWIRPPVNISIETKCYTKKVFTKKRAGPKRKEIIEEMFLLQNNPDMCIESCGRMLGKLNKQGEMSETNYDWEIKSYGDLFEYIQIQNGSSEGKQRAVYKTVYDDLADFDDFGELEEEDDNGINKAIRRMTVKSSKESIKTPVSSKADPEAGDNNGNEINTNTGKQSKVDVVKETPAISAGRDPRVGKGFGFVSYFWIIISLVLSGATIAGLNGYLYKLLQTPKVDEETDLHMGGLLVSIWSCQIICSLFLSSALDDFVFRV</sequence>
<evidence type="ECO:0000313" key="4">
    <source>
        <dbReference type="Proteomes" id="UP000001307"/>
    </source>
</evidence>
<evidence type="ECO:0000256" key="1">
    <source>
        <dbReference type="SAM" id="MobiDB-lite"/>
    </source>
</evidence>
<feature type="transmembrane region" description="Helical" evidence="2">
    <location>
        <begin position="176"/>
        <end position="192"/>
    </location>
</feature>
<protein>
    <submittedName>
        <fullName evidence="3">Uncharacterized protein</fullName>
    </submittedName>
</protein>
<evidence type="ECO:0000256" key="2">
    <source>
        <dbReference type="SAM" id="Phobius"/>
    </source>
</evidence>
<evidence type="ECO:0000313" key="3">
    <source>
        <dbReference type="EMBL" id="CBY20406.1"/>
    </source>
</evidence>
<feature type="region of interest" description="Disordered" evidence="1">
    <location>
        <begin position="394"/>
        <end position="421"/>
    </location>
</feature>
<dbReference type="Proteomes" id="UP000001307">
    <property type="component" value="Unassembled WGS sequence"/>
</dbReference>
<organism evidence="3">
    <name type="scientific">Oikopleura dioica</name>
    <name type="common">Tunicate</name>
    <dbReference type="NCBI Taxonomy" id="34765"/>
    <lineage>
        <taxon>Eukaryota</taxon>
        <taxon>Metazoa</taxon>
        <taxon>Chordata</taxon>
        <taxon>Tunicata</taxon>
        <taxon>Appendicularia</taxon>
        <taxon>Copelata</taxon>
        <taxon>Oikopleuridae</taxon>
        <taxon>Oikopleura</taxon>
    </lineage>
</organism>
<dbReference type="EMBL" id="FN653015">
    <property type="protein sequence ID" value="CBY20406.1"/>
    <property type="molecule type" value="Genomic_DNA"/>
</dbReference>
<keyword evidence="2" id="KW-0812">Transmembrane</keyword>
<feature type="transmembrane region" description="Helical" evidence="2">
    <location>
        <begin position="494"/>
        <end position="513"/>
    </location>
</feature>
<keyword evidence="2" id="KW-1133">Transmembrane helix</keyword>
<gene>
    <name evidence="3" type="ORF">GSOID_T00000401001</name>
</gene>
<keyword evidence="4" id="KW-1185">Reference proteome</keyword>
<feature type="compositionally biased region" description="Polar residues" evidence="1">
    <location>
        <begin position="412"/>
        <end position="421"/>
    </location>
</feature>
<proteinExistence type="predicted"/>
<reference evidence="3" key="1">
    <citation type="journal article" date="2010" name="Science">
        <title>Plasticity of animal genome architecture unmasked by rapid evolution of a pelagic tunicate.</title>
        <authorList>
            <person name="Denoeud F."/>
            <person name="Henriet S."/>
            <person name="Mungpakdee S."/>
            <person name="Aury J.M."/>
            <person name="Da Silva C."/>
            <person name="Brinkmann H."/>
            <person name="Mikhaleva J."/>
            <person name="Olsen L.C."/>
            <person name="Jubin C."/>
            <person name="Canestro C."/>
            <person name="Bouquet J.M."/>
            <person name="Danks G."/>
            <person name="Poulain J."/>
            <person name="Campsteijn C."/>
            <person name="Adamski M."/>
            <person name="Cross I."/>
            <person name="Yadetie F."/>
            <person name="Muffato M."/>
            <person name="Louis A."/>
            <person name="Butcher S."/>
            <person name="Tsagkogeorga G."/>
            <person name="Konrad A."/>
            <person name="Singh S."/>
            <person name="Jensen M.F."/>
            <person name="Cong E.H."/>
            <person name="Eikeseth-Otteraa H."/>
            <person name="Noel B."/>
            <person name="Anthouard V."/>
            <person name="Porcel B.M."/>
            <person name="Kachouri-Lafond R."/>
            <person name="Nishino A."/>
            <person name="Ugolini M."/>
            <person name="Chourrout P."/>
            <person name="Nishida H."/>
            <person name="Aasland R."/>
            <person name="Huzurbazar S."/>
            <person name="Westhof E."/>
            <person name="Delsuc F."/>
            <person name="Lehrach H."/>
            <person name="Reinhardt R."/>
            <person name="Weissenbach J."/>
            <person name="Roy S.W."/>
            <person name="Artiguenave F."/>
            <person name="Postlethwait J.H."/>
            <person name="Manak J.R."/>
            <person name="Thompson E.M."/>
            <person name="Jaillon O."/>
            <person name="Du Pasquier L."/>
            <person name="Boudinot P."/>
            <person name="Liberles D.A."/>
            <person name="Volff J.N."/>
            <person name="Philippe H."/>
            <person name="Lenhard B."/>
            <person name="Roest Crollius H."/>
            <person name="Wincker P."/>
            <person name="Chourrout D."/>
        </authorList>
    </citation>
    <scope>NUCLEOTIDE SEQUENCE [LARGE SCALE GENOMIC DNA]</scope>
</reference>
<feature type="transmembrane region" description="Helical" evidence="2">
    <location>
        <begin position="450"/>
        <end position="474"/>
    </location>
</feature>
<dbReference type="InParanoid" id="E4WRM4"/>
<feature type="transmembrane region" description="Helical" evidence="2">
    <location>
        <begin position="230"/>
        <end position="255"/>
    </location>
</feature>